<sequence length="188" mass="20617">MPHQVDNKKRVALIIKAYPVALILISLALNLAVFGIATTSIALPSHEILVSLVIAGLMLVLNHTWLMTSTELTRLKYNIRATPEEWKTSSFTRKDVTQDGFAELERHHNAHRNATENTTLFALLAFVFSLVSPSAMAAGFWLIGFALGRLGHTFSFLTGRSGARGLFMSLSLLSLYGMAGYLAISLLI</sequence>
<dbReference type="Pfam" id="PF01124">
    <property type="entry name" value="MAPEG"/>
    <property type="match status" value="1"/>
</dbReference>
<gene>
    <name evidence="6" type="ORF">LA5096_00434</name>
</gene>
<evidence type="ECO:0000313" key="6">
    <source>
        <dbReference type="EMBL" id="CTQ64554.1"/>
    </source>
</evidence>
<dbReference type="GO" id="GO:0016740">
    <property type="term" value="F:transferase activity"/>
    <property type="evidence" value="ECO:0007669"/>
    <property type="project" value="UniProtKB-KW"/>
</dbReference>
<evidence type="ECO:0000256" key="3">
    <source>
        <dbReference type="ARBA" id="ARBA00022989"/>
    </source>
</evidence>
<feature type="transmembrane region" description="Helical" evidence="5">
    <location>
        <begin position="166"/>
        <end position="187"/>
    </location>
</feature>
<dbReference type="OrthoDB" id="5880278at2"/>
<organism evidence="6 7">
    <name type="scientific">Roseibium album</name>
    <dbReference type="NCBI Taxonomy" id="311410"/>
    <lineage>
        <taxon>Bacteria</taxon>
        <taxon>Pseudomonadati</taxon>
        <taxon>Pseudomonadota</taxon>
        <taxon>Alphaproteobacteria</taxon>
        <taxon>Hyphomicrobiales</taxon>
        <taxon>Stappiaceae</taxon>
        <taxon>Roseibium</taxon>
    </lineage>
</organism>
<feature type="transmembrane region" description="Helical" evidence="5">
    <location>
        <begin position="120"/>
        <end position="146"/>
    </location>
</feature>
<feature type="transmembrane region" description="Helical" evidence="5">
    <location>
        <begin position="20"/>
        <end position="42"/>
    </location>
</feature>
<dbReference type="InterPro" id="IPR023352">
    <property type="entry name" value="MAPEG-like_dom_sf"/>
</dbReference>
<dbReference type="STRING" id="311410.LA5095_03065"/>
<keyword evidence="3 5" id="KW-1133">Transmembrane helix</keyword>
<evidence type="ECO:0000256" key="2">
    <source>
        <dbReference type="ARBA" id="ARBA00022692"/>
    </source>
</evidence>
<dbReference type="GeneID" id="97667895"/>
<keyword evidence="4 5" id="KW-0472">Membrane</keyword>
<protein>
    <submittedName>
        <fullName evidence="6">Putative relative of glutathione S-transferase, MAPEG superfamily</fullName>
    </submittedName>
</protein>
<dbReference type="Gene3D" id="1.20.120.550">
    <property type="entry name" value="Membrane associated eicosanoid/glutathione metabolism-like domain"/>
    <property type="match status" value="1"/>
</dbReference>
<comment type="subcellular location">
    <subcellularLocation>
        <location evidence="1">Membrane</location>
    </subcellularLocation>
</comment>
<proteinExistence type="predicted"/>
<dbReference type="GO" id="GO:0016020">
    <property type="term" value="C:membrane"/>
    <property type="evidence" value="ECO:0007669"/>
    <property type="project" value="UniProtKB-SubCell"/>
</dbReference>
<keyword evidence="6" id="KW-0808">Transferase</keyword>
<name>A0A0M7AHP1_9HYPH</name>
<evidence type="ECO:0000256" key="1">
    <source>
        <dbReference type="ARBA" id="ARBA00004370"/>
    </source>
</evidence>
<dbReference type="AlphaFoldDB" id="A0A0M7AHP1"/>
<dbReference type="SUPFAM" id="SSF161084">
    <property type="entry name" value="MAPEG domain-like"/>
    <property type="match status" value="1"/>
</dbReference>
<feature type="transmembrane region" description="Helical" evidence="5">
    <location>
        <begin position="48"/>
        <end position="66"/>
    </location>
</feature>
<dbReference type="InterPro" id="IPR001129">
    <property type="entry name" value="Membr-assoc_MAPEG"/>
</dbReference>
<dbReference type="Proteomes" id="UP000049983">
    <property type="component" value="Unassembled WGS sequence"/>
</dbReference>
<dbReference type="RefSeq" id="WP_055116337.1">
    <property type="nucleotide sequence ID" value="NZ_CXWA01000003.1"/>
</dbReference>
<reference evidence="7" key="1">
    <citation type="submission" date="2015-07" db="EMBL/GenBank/DDBJ databases">
        <authorList>
            <person name="Rodrigo-Torres Lidia"/>
            <person name="Arahal R.David."/>
        </authorList>
    </citation>
    <scope>NUCLEOTIDE SEQUENCE [LARGE SCALE GENOMIC DNA]</scope>
    <source>
        <strain evidence="7">CECT 5096</strain>
    </source>
</reference>
<keyword evidence="7" id="KW-1185">Reference proteome</keyword>
<evidence type="ECO:0000313" key="7">
    <source>
        <dbReference type="Proteomes" id="UP000049983"/>
    </source>
</evidence>
<evidence type="ECO:0000256" key="5">
    <source>
        <dbReference type="SAM" id="Phobius"/>
    </source>
</evidence>
<evidence type="ECO:0000256" key="4">
    <source>
        <dbReference type="ARBA" id="ARBA00023136"/>
    </source>
</evidence>
<keyword evidence="2 5" id="KW-0812">Transmembrane</keyword>
<dbReference type="EMBL" id="CXWC01000001">
    <property type="protein sequence ID" value="CTQ64554.1"/>
    <property type="molecule type" value="Genomic_DNA"/>
</dbReference>
<accession>A0A0M7AHP1</accession>